<reference evidence="3 4" key="1">
    <citation type="submission" date="2021-11" db="EMBL/GenBank/DDBJ databases">
        <title>Black yeast isolated from Biological Soil Crust.</title>
        <authorList>
            <person name="Kurbessoian T."/>
        </authorList>
    </citation>
    <scope>NUCLEOTIDE SEQUENCE [LARGE SCALE GENOMIC DNA]</scope>
    <source>
        <strain evidence="3 4">CCFEE 5522</strain>
    </source>
</reference>
<dbReference type="SUPFAM" id="SSF48403">
    <property type="entry name" value="Ankyrin repeat"/>
    <property type="match status" value="1"/>
</dbReference>
<keyword evidence="1" id="KW-0677">Repeat</keyword>
<dbReference type="PANTHER" id="PTHR24193">
    <property type="entry name" value="ANKYRIN REPEAT PROTEIN"/>
    <property type="match status" value="1"/>
</dbReference>
<dbReference type="GO" id="GO:0000976">
    <property type="term" value="F:transcription cis-regulatory region binding"/>
    <property type="evidence" value="ECO:0007669"/>
    <property type="project" value="TreeGrafter"/>
</dbReference>
<gene>
    <name evidence="3" type="ORF">LTR36_000915</name>
</gene>
<dbReference type="GO" id="GO:0045944">
    <property type="term" value="P:positive regulation of transcription by RNA polymerase II"/>
    <property type="evidence" value="ECO:0007669"/>
    <property type="project" value="TreeGrafter"/>
</dbReference>
<accession>A0AAV9JNX6</accession>
<sequence length="606" mass="66352">MDCDWIARLDITAAFLKTGGYRSRKLEDVLGRTIPDQDVPRIRLVTQHKPSVAALDRALLLVMGYTPSLRIVVAEVLLSAGAQVQRSLQLGVALDRAVQDQDVPLIRMVTQYCPSAAALSWALVAVITYAPPLRISVAEVLLNAGTQGPELDNALNSAANQQNLEVRRLPHGGDLLILNSLMAQTEGMNISTQAFHAITGHKTVLKVNDGLAGAAFLLAKGVGQRSLDKALADIVSDTVKTDECREYINRLLEYSTNVNALNGQCVRRAADHGNATLFEQLLYAGASSRTVTRALPLLLVSGVDEEKLVKLVCICFARTAHAPPIGADSNSDSNEPMIFLSLLNFPTGKLLFESGRRRGSQCSSDLVELVDLLLRHDAEIDTKSRERRSALSYASGKGAMEVVQRLCNHGSRINDGSIQEAARELHPIVVAILLHARHDPDYPSDMHEGRSASVEMLLKAQVLNRQQLLRFDRTLSALQNAKADSKIEFEGKTALVCALSNAQPFDVVSSFLSTSEWKALNAKHNLYKDAFGSCYSATMYIKRGVWQGRAEDRERHLDLLSRKDAETGTSGSKVNSQKVLMVFPTILRSNRGPAMLFETNTSYNSR</sequence>
<keyword evidence="4" id="KW-1185">Reference proteome</keyword>
<evidence type="ECO:0000256" key="2">
    <source>
        <dbReference type="ARBA" id="ARBA00023043"/>
    </source>
</evidence>
<comment type="caution">
    <text evidence="3">The sequence shown here is derived from an EMBL/GenBank/DDBJ whole genome shotgun (WGS) entry which is preliminary data.</text>
</comment>
<dbReference type="InterPro" id="IPR036770">
    <property type="entry name" value="Ankyrin_rpt-contain_sf"/>
</dbReference>
<name>A0AAV9JNX6_9PEZI</name>
<dbReference type="PANTHER" id="PTHR24193:SF121">
    <property type="entry name" value="ADA2A-CONTAINING COMPLEX COMPONENT 3, ISOFORM D"/>
    <property type="match status" value="1"/>
</dbReference>
<dbReference type="AlphaFoldDB" id="A0AAV9JNX6"/>
<organism evidence="3 4">
    <name type="scientific">Oleoguttula mirabilis</name>
    <dbReference type="NCBI Taxonomy" id="1507867"/>
    <lineage>
        <taxon>Eukaryota</taxon>
        <taxon>Fungi</taxon>
        <taxon>Dikarya</taxon>
        <taxon>Ascomycota</taxon>
        <taxon>Pezizomycotina</taxon>
        <taxon>Dothideomycetes</taxon>
        <taxon>Dothideomycetidae</taxon>
        <taxon>Mycosphaerellales</taxon>
        <taxon>Teratosphaeriaceae</taxon>
        <taxon>Oleoguttula</taxon>
    </lineage>
</organism>
<dbReference type="EMBL" id="JAVFHQ010000011">
    <property type="protein sequence ID" value="KAK4547260.1"/>
    <property type="molecule type" value="Genomic_DNA"/>
</dbReference>
<evidence type="ECO:0008006" key="5">
    <source>
        <dbReference type="Google" id="ProtNLM"/>
    </source>
</evidence>
<dbReference type="InterPro" id="IPR050663">
    <property type="entry name" value="Ankyrin-SOCS_Box"/>
</dbReference>
<evidence type="ECO:0000256" key="1">
    <source>
        <dbReference type="ARBA" id="ARBA00022737"/>
    </source>
</evidence>
<evidence type="ECO:0000313" key="3">
    <source>
        <dbReference type="EMBL" id="KAK4547260.1"/>
    </source>
</evidence>
<dbReference type="GO" id="GO:0005634">
    <property type="term" value="C:nucleus"/>
    <property type="evidence" value="ECO:0007669"/>
    <property type="project" value="TreeGrafter"/>
</dbReference>
<dbReference type="Proteomes" id="UP001324427">
    <property type="component" value="Unassembled WGS sequence"/>
</dbReference>
<dbReference type="Gene3D" id="1.25.40.20">
    <property type="entry name" value="Ankyrin repeat-containing domain"/>
    <property type="match status" value="1"/>
</dbReference>
<proteinExistence type="predicted"/>
<keyword evidence="2" id="KW-0040">ANK repeat</keyword>
<evidence type="ECO:0000313" key="4">
    <source>
        <dbReference type="Proteomes" id="UP001324427"/>
    </source>
</evidence>
<protein>
    <recommendedName>
        <fullName evidence="5">Ankyrin repeat protein</fullName>
    </recommendedName>
</protein>